<dbReference type="Proteomes" id="UP000318470">
    <property type="component" value="Segment"/>
</dbReference>
<dbReference type="RefSeq" id="YP_009845686.1">
    <property type="nucleotide sequence ID" value="NC_048765.1"/>
</dbReference>
<proteinExistence type="predicted"/>
<accession>A0A4Y5TV33</accession>
<organism evidence="1 2">
    <name type="scientific">Vibrio phage VAP7</name>
    <dbReference type="NCBI Taxonomy" id="2584487"/>
    <lineage>
        <taxon>Viruses</taxon>
        <taxon>Duplodnaviria</taxon>
        <taxon>Heunggongvirae</taxon>
        <taxon>Uroviricota</taxon>
        <taxon>Caudoviricetes</taxon>
        <taxon>Pantevenvirales</taxon>
        <taxon>Ackermannviridae</taxon>
        <taxon>Vapseptimavirus</taxon>
        <taxon>Vapseptimavirus VAP7</taxon>
    </lineage>
</organism>
<sequence length="233" mass="24750">MPNLIDKLYRPEGGRESNIIATNKGWVDFSKDLDNDELLVEFDQKGGFLKHLADNNITGPGIPGLKTFGYKPPGDITAKGDADTGGYENDSVYALTKAKADSTADDVRFAATAGDRVTNLQVGLDPGAIAEVAVYETSGSLPTKFVGKARVRNTDSKVNWGTAVVDIPLENGKTYCLVVHSISGQLLEFAEPNGIDKYAVVNGTFPATLPGADGTNSDWNVAAYAIVADYSNV</sequence>
<dbReference type="KEGG" id="vg:55616049"/>
<protein>
    <submittedName>
        <fullName evidence="1">Uncharacterized protein</fullName>
    </submittedName>
</protein>
<evidence type="ECO:0000313" key="1">
    <source>
        <dbReference type="EMBL" id="QDB73212.1"/>
    </source>
</evidence>
<dbReference type="GeneID" id="55616049"/>
<keyword evidence="2" id="KW-1185">Reference proteome</keyword>
<evidence type="ECO:0000313" key="2">
    <source>
        <dbReference type="Proteomes" id="UP000318470"/>
    </source>
</evidence>
<name>A0A4Y5TV33_9CAUD</name>
<dbReference type="EMBL" id="MK795384">
    <property type="protein sequence ID" value="QDB73212.1"/>
    <property type="molecule type" value="Genomic_DNA"/>
</dbReference>
<reference evidence="1 2" key="1">
    <citation type="submission" date="2019-04" db="EMBL/GenBank/DDBJ databases">
        <authorList>
            <person name="Gao M."/>
            <person name="Bai C."/>
            <person name="Tong Y."/>
            <person name="Xu X."/>
        </authorList>
    </citation>
    <scope>NUCLEOTIDE SEQUENCE [LARGE SCALE GENOMIC DNA]</scope>
    <source>
        <strain evidence="1 2">Vibrio alginolyticus VA1</strain>
    </source>
</reference>